<feature type="compositionally biased region" description="Pro residues" evidence="1">
    <location>
        <begin position="83"/>
        <end position="96"/>
    </location>
</feature>
<feature type="compositionally biased region" description="Basic residues" evidence="1">
    <location>
        <begin position="281"/>
        <end position="295"/>
    </location>
</feature>
<gene>
    <name evidence="2" type="ORF">Agabi119p4_10613</name>
</gene>
<evidence type="ECO:0000313" key="2">
    <source>
        <dbReference type="EMBL" id="KAF7761204.1"/>
    </source>
</evidence>
<feature type="region of interest" description="Disordered" evidence="1">
    <location>
        <begin position="39"/>
        <end position="67"/>
    </location>
</feature>
<feature type="compositionally biased region" description="Pro residues" evidence="1">
    <location>
        <begin position="226"/>
        <end position="235"/>
    </location>
</feature>
<dbReference type="EMBL" id="JABXXO010000014">
    <property type="protein sequence ID" value="KAF7761204.1"/>
    <property type="molecule type" value="Genomic_DNA"/>
</dbReference>
<sequence length="333" mass="35493">MDIDTAGNDSDWSDEEVPEGMFKSSLGRALLQAAGRMEDELELPVSSRMTVPTPPRRSGLPEPSSSLTPLLYASDFRGFANPSPAPFPSTPTPAPTSTPSTGCSHVLTAGQKGMIKLMNTSITMLDDIEAEHPLYEQFTDCILQATHTLIKQRDLDKYQLSSVAGIGSFSEQLAATIGSVDPPPPALESNPPPPTPSGTATPRPWSPSVDMDMTPRKPKKAKPAQATPPPLPKPPVFGKDPVPSKNNSYAKAAARRPPQQQPPPHPQAPAAVTTTPASKPSGRKRRARHTCHGASRRGVQLTPPKINTHLQNDINIILEHAEDSGSGIFIAAS</sequence>
<protein>
    <submittedName>
        <fullName evidence="2">Uncharacterized protein</fullName>
    </submittedName>
</protein>
<reference evidence="2 3" key="1">
    <citation type="journal article" name="Sci. Rep.">
        <title>Telomere-to-telomere assembled and centromere annotated genomes of the two main subspecies of the button mushroom Agaricus bisporus reveal especially polymorphic chromosome ends.</title>
        <authorList>
            <person name="Sonnenberg A.S.M."/>
            <person name="Sedaghat-Telgerd N."/>
            <person name="Lavrijssen B."/>
            <person name="Ohm R.A."/>
            <person name="Hendrickx P.M."/>
            <person name="Scholtmeijer K."/>
            <person name="Baars J.J.P."/>
            <person name="van Peer A."/>
        </authorList>
    </citation>
    <scope>NUCLEOTIDE SEQUENCE [LARGE SCALE GENOMIC DNA]</scope>
    <source>
        <strain evidence="2 3">H119_p4</strain>
    </source>
</reference>
<feature type="region of interest" description="Disordered" evidence="1">
    <location>
        <begin position="1"/>
        <end position="24"/>
    </location>
</feature>
<accession>A0A8H7C1W2</accession>
<evidence type="ECO:0000256" key="1">
    <source>
        <dbReference type="SAM" id="MobiDB-lite"/>
    </source>
</evidence>
<proteinExistence type="predicted"/>
<dbReference type="AlphaFoldDB" id="A0A8H7C1W2"/>
<feature type="region of interest" description="Disordered" evidence="1">
    <location>
        <begin position="176"/>
        <end position="305"/>
    </location>
</feature>
<dbReference type="PRINTS" id="PR01217">
    <property type="entry name" value="PRICHEXTENSN"/>
</dbReference>
<organism evidence="2 3">
    <name type="scientific">Agaricus bisporus var. burnettii</name>
    <dbReference type="NCBI Taxonomy" id="192524"/>
    <lineage>
        <taxon>Eukaryota</taxon>
        <taxon>Fungi</taxon>
        <taxon>Dikarya</taxon>
        <taxon>Basidiomycota</taxon>
        <taxon>Agaricomycotina</taxon>
        <taxon>Agaricomycetes</taxon>
        <taxon>Agaricomycetidae</taxon>
        <taxon>Agaricales</taxon>
        <taxon>Agaricineae</taxon>
        <taxon>Agaricaceae</taxon>
        <taxon>Agaricus</taxon>
    </lineage>
</organism>
<feature type="compositionally biased region" description="Low complexity" evidence="1">
    <location>
        <begin position="268"/>
        <end position="277"/>
    </location>
</feature>
<comment type="caution">
    <text evidence="2">The sequence shown here is derived from an EMBL/GenBank/DDBJ whole genome shotgun (WGS) entry which is preliminary data.</text>
</comment>
<feature type="compositionally biased region" description="Pro residues" evidence="1">
    <location>
        <begin position="181"/>
        <end position="196"/>
    </location>
</feature>
<evidence type="ECO:0000313" key="3">
    <source>
        <dbReference type="Proteomes" id="UP000629468"/>
    </source>
</evidence>
<dbReference type="Proteomes" id="UP000629468">
    <property type="component" value="Unassembled WGS sequence"/>
</dbReference>
<feature type="compositionally biased region" description="Low complexity" evidence="1">
    <location>
        <begin position="58"/>
        <end position="67"/>
    </location>
</feature>
<name>A0A8H7C1W2_AGABI</name>
<feature type="region of interest" description="Disordered" evidence="1">
    <location>
        <begin position="81"/>
        <end position="102"/>
    </location>
</feature>